<feature type="chain" id="PRO_5003021268" evidence="1">
    <location>
        <begin position="18"/>
        <end position="80"/>
    </location>
</feature>
<dbReference type="GO" id="GO:0006281">
    <property type="term" value="P:DNA repair"/>
    <property type="evidence" value="ECO:0007669"/>
    <property type="project" value="InterPro"/>
</dbReference>
<feature type="domain" description="Helix-hairpin-helix DNA-binding motif class 1" evidence="2">
    <location>
        <begin position="57"/>
        <end position="76"/>
    </location>
</feature>
<dbReference type="InterPro" id="IPR051675">
    <property type="entry name" value="Endo/Exo/Phosphatase_dom_1"/>
</dbReference>
<dbReference type="PANTHER" id="PTHR21180">
    <property type="entry name" value="ENDONUCLEASE/EXONUCLEASE/PHOSPHATASE FAMILY DOMAIN-CONTAINING PROTEIN 1"/>
    <property type="match status" value="1"/>
</dbReference>
<dbReference type="GO" id="GO:0015628">
    <property type="term" value="P:protein secretion by the type II secretion system"/>
    <property type="evidence" value="ECO:0007669"/>
    <property type="project" value="TreeGrafter"/>
</dbReference>
<name>D1B3M3_SULD5</name>
<dbReference type="Proteomes" id="UP000002222">
    <property type="component" value="Chromosome"/>
</dbReference>
<dbReference type="PANTHER" id="PTHR21180:SF32">
    <property type="entry name" value="ENDONUCLEASE_EXONUCLEASE_PHOSPHATASE FAMILY DOMAIN-CONTAINING PROTEIN 1"/>
    <property type="match status" value="1"/>
</dbReference>
<dbReference type="OrthoDB" id="5373215at2"/>
<dbReference type="InterPro" id="IPR003583">
    <property type="entry name" value="Hlx-hairpin-Hlx_DNA-bd_motif"/>
</dbReference>
<dbReference type="GO" id="GO:0015627">
    <property type="term" value="C:type II protein secretion system complex"/>
    <property type="evidence" value="ECO:0007669"/>
    <property type="project" value="TreeGrafter"/>
</dbReference>
<evidence type="ECO:0000313" key="4">
    <source>
        <dbReference type="Proteomes" id="UP000002222"/>
    </source>
</evidence>
<dbReference type="RefSeq" id="WP_012857443.1">
    <property type="nucleotide sequence ID" value="NC_013512.1"/>
</dbReference>
<reference evidence="3 4" key="2">
    <citation type="journal article" date="2010" name="Stand. Genomic Sci.">
        <title>Complete genome sequence of Sulfurospirillum deleyianum type strain (5175).</title>
        <authorList>
            <person name="Sikorski J."/>
            <person name="Lapidus A."/>
            <person name="Copeland A."/>
            <person name="Glavina Del Rio T."/>
            <person name="Nolan M."/>
            <person name="Lucas S."/>
            <person name="Chen F."/>
            <person name="Tice H."/>
            <person name="Cheng J.F."/>
            <person name="Saunders E."/>
            <person name="Bruce D."/>
            <person name="Goodwin L."/>
            <person name="Pitluck S."/>
            <person name="Ovchinnikova G."/>
            <person name="Pati A."/>
            <person name="Ivanova N."/>
            <person name="Mavromatis K."/>
            <person name="Chen A."/>
            <person name="Palaniappan K."/>
            <person name="Chain P."/>
            <person name="Land M."/>
            <person name="Hauser L."/>
            <person name="Chang Y.J."/>
            <person name="Jeffries C.D."/>
            <person name="Brettin T."/>
            <person name="Detter J.C."/>
            <person name="Han C."/>
            <person name="Rohde M."/>
            <person name="Lang E."/>
            <person name="Spring S."/>
            <person name="Goker M."/>
            <person name="Bristow J."/>
            <person name="Eisen J.A."/>
            <person name="Markowitz V."/>
            <person name="Hugenholtz P."/>
            <person name="Kyrpides N.C."/>
            <person name="Klenk H.P."/>
        </authorList>
    </citation>
    <scope>NUCLEOTIDE SEQUENCE [LARGE SCALE GENOMIC DNA]</scope>
    <source>
        <strain evidence="4">ATCC 51133 / DSM 6946 / 5175</strain>
    </source>
</reference>
<feature type="signal peptide" evidence="1">
    <location>
        <begin position="1"/>
        <end position="17"/>
    </location>
</feature>
<dbReference type="NCBIfam" id="TIGR00426">
    <property type="entry name" value="competence protein ComEA helix-hairpin-helix repeat region"/>
    <property type="match status" value="1"/>
</dbReference>
<evidence type="ECO:0000313" key="3">
    <source>
        <dbReference type="EMBL" id="ACZ12693.1"/>
    </source>
</evidence>
<dbReference type="InterPro" id="IPR004509">
    <property type="entry name" value="Competence_ComEA_HhH"/>
</dbReference>
<dbReference type="KEGG" id="sdl:Sdel_1678"/>
<feature type="domain" description="Helix-hairpin-helix DNA-binding motif class 1" evidence="2">
    <location>
        <begin position="27"/>
        <end position="46"/>
    </location>
</feature>
<dbReference type="SUPFAM" id="SSF47781">
    <property type="entry name" value="RuvA domain 2-like"/>
    <property type="match status" value="1"/>
</dbReference>
<sequence precursor="true">MLKFFMLFLFLVASLWAKVDINSASLSELSSLRGIGEKKAQAIVEYRTQKGKFNTIDELVHVKGIGPKILESIKSDIEVK</sequence>
<dbReference type="Gene3D" id="1.10.150.280">
    <property type="entry name" value="AF1531-like domain"/>
    <property type="match status" value="1"/>
</dbReference>
<evidence type="ECO:0000256" key="1">
    <source>
        <dbReference type="SAM" id="SignalP"/>
    </source>
</evidence>
<protein>
    <submittedName>
        <fullName evidence="3">Competence protein ComEA helix-hairpin-helix repeat protein</fullName>
    </submittedName>
</protein>
<dbReference type="SMART" id="SM00278">
    <property type="entry name" value="HhH1"/>
    <property type="match status" value="2"/>
</dbReference>
<dbReference type="InterPro" id="IPR010994">
    <property type="entry name" value="RuvA_2-like"/>
</dbReference>
<dbReference type="HOGENOM" id="CLU_052011_4_2_7"/>
<gene>
    <name evidence="3" type="ordered locus">Sdel_1678</name>
</gene>
<reference evidence="4" key="1">
    <citation type="submission" date="2009-11" db="EMBL/GenBank/DDBJ databases">
        <title>The complete genome of Sulfurospirillum deleyianum DSM 6946.</title>
        <authorList>
            <consortium name="US DOE Joint Genome Institute (JGI-PGF)"/>
            <person name="Lucas S."/>
            <person name="Copeland A."/>
            <person name="Lapidus A."/>
            <person name="Glavina del Rio T."/>
            <person name="Dalin E."/>
            <person name="Tice H."/>
            <person name="Bruce D."/>
            <person name="Goodwin L."/>
            <person name="Pitluck S."/>
            <person name="Kyrpides N."/>
            <person name="Mavromatis K."/>
            <person name="Ivanova N."/>
            <person name="Ovchinnikova G."/>
            <person name="Munk A.C."/>
            <person name="Lu M."/>
            <person name="Brettin T."/>
            <person name="Detter J.C."/>
            <person name="Han C."/>
            <person name="Tapia R."/>
            <person name="Larimer F."/>
            <person name="Land M."/>
            <person name="Hauser L."/>
            <person name="Markowitz V."/>
            <person name="Cheng J.F."/>
            <person name="Hugenholtz P."/>
            <person name="Woyke T."/>
            <person name="Wu D."/>
            <person name="Aumann P."/>
            <person name="Schneider S."/>
            <person name="Lang E."/>
            <person name="Spring S."/>
            <person name="Klenk H.P."/>
            <person name="Eisen J.A."/>
        </authorList>
    </citation>
    <scope>NUCLEOTIDE SEQUENCE [LARGE SCALE GENOMIC DNA]</scope>
    <source>
        <strain evidence="4">ATCC 51133 / DSM 6946 / 5175</strain>
    </source>
</reference>
<accession>D1B3M3</accession>
<evidence type="ECO:0000259" key="2">
    <source>
        <dbReference type="SMART" id="SM00278"/>
    </source>
</evidence>
<dbReference type="STRING" id="525898.Sdel_1678"/>
<organism evidence="3 4">
    <name type="scientific">Sulfurospirillum deleyianum (strain ATCC 51133 / DSM 6946 / 5175)</name>
    <dbReference type="NCBI Taxonomy" id="525898"/>
    <lineage>
        <taxon>Bacteria</taxon>
        <taxon>Pseudomonadati</taxon>
        <taxon>Campylobacterota</taxon>
        <taxon>Epsilonproteobacteria</taxon>
        <taxon>Campylobacterales</taxon>
        <taxon>Sulfurospirillaceae</taxon>
        <taxon>Sulfurospirillum</taxon>
    </lineage>
</organism>
<dbReference type="Pfam" id="PF12836">
    <property type="entry name" value="HHH_3"/>
    <property type="match status" value="1"/>
</dbReference>
<dbReference type="AlphaFoldDB" id="D1B3M3"/>
<keyword evidence="4" id="KW-1185">Reference proteome</keyword>
<dbReference type="eggNOG" id="COG1555">
    <property type="taxonomic scope" value="Bacteria"/>
</dbReference>
<proteinExistence type="predicted"/>
<keyword evidence="1" id="KW-0732">Signal</keyword>
<dbReference type="EMBL" id="CP001816">
    <property type="protein sequence ID" value="ACZ12693.1"/>
    <property type="molecule type" value="Genomic_DNA"/>
</dbReference>
<dbReference type="GO" id="GO:0003677">
    <property type="term" value="F:DNA binding"/>
    <property type="evidence" value="ECO:0007669"/>
    <property type="project" value="InterPro"/>
</dbReference>